<feature type="compositionally biased region" description="Basic and acidic residues" evidence="1">
    <location>
        <begin position="564"/>
        <end position="574"/>
    </location>
</feature>
<protein>
    <recommendedName>
        <fullName evidence="2">Protein phosphatase 1 regulatory subunit 26 N-terminal domain-containing protein</fullName>
    </recommendedName>
</protein>
<feature type="domain" description="Protein phosphatase 1 regulatory subunit 26 N-terminal" evidence="2">
    <location>
        <begin position="16"/>
        <end position="610"/>
    </location>
</feature>
<organism evidence="3 4">
    <name type="scientific">Staurois parvus</name>
    <dbReference type="NCBI Taxonomy" id="386267"/>
    <lineage>
        <taxon>Eukaryota</taxon>
        <taxon>Metazoa</taxon>
        <taxon>Chordata</taxon>
        <taxon>Craniata</taxon>
        <taxon>Vertebrata</taxon>
        <taxon>Euteleostomi</taxon>
        <taxon>Amphibia</taxon>
        <taxon>Batrachia</taxon>
        <taxon>Anura</taxon>
        <taxon>Neobatrachia</taxon>
        <taxon>Ranoidea</taxon>
        <taxon>Ranidae</taxon>
        <taxon>Staurois</taxon>
    </lineage>
</organism>
<evidence type="ECO:0000313" key="4">
    <source>
        <dbReference type="Proteomes" id="UP001162483"/>
    </source>
</evidence>
<dbReference type="Pfam" id="PF15740">
    <property type="entry name" value="PPP1R26_N"/>
    <property type="match status" value="1"/>
</dbReference>
<feature type="region of interest" description="Disordered" evidence="1">
    <location>
        <begin position="122"/>
        <end position="148"/>
    </location>
</feature>
<dbReference type="InterPro" id="IPR031474">
    <property type="entry name" value="PPP1R26_N"/>
</dbReference>
<feature type="compositionally biased region" description="Basic and acidic residues" evidence="1">
    <location>
        <begin position="127"/>
        <end position="141"/>
    </location>
</feature>
<feature type="compositionally biased region" description="Polar residues" evidence="1">
    <location>
        <begin position="190"/>
        <end position="207"/>
    </location>
</feature>
<dbReference type="EMBL" id="CATNWA010007055">
    <property type="protein sequence ID" value="CAI9553285.1"/>
    <property type="molecule type" value="Genomic_DNA"/>
</dbReference>
<evidence type="ECO:0000259" key="2">
    <source>
        <dbReference type="Pfam" id="PF15740"/>
    </source>
</evidence>
<sequence>MVASTTTCNAFSPLDRSSCSSPESVGSDDSFEQSIKDEIEQFLNQKKLQNTASDTSTAKKAVQSNLTAKPKQKPFKAPEKQGPKQGIKGLPDKLPFESINLQSKSSKQKVDHFKTSIYHKPLSSSVKLREQKNEAASRQCEELSDSSSDDGIEEAIQLYQLEKSRLEGNLIMGQKCSLEKEAKSTATYSGTFSHCQDKNSSPEPHTNTDYKKRKLPFSGHTASQDTSICHPPTTKRTFSYGDDTNSKCEVAVQTTRRAETAAELMCAEAILDISKAILPSQPETTFVISQERLLTQPKSPCPSDSSVDSDDSIEQEIRTFLARKAQAESIGASPVKQSSPNPQRLDQRKQQSISNNKTLSQKGKLTESKAVQKDLVGKGEKRNVDVIGIASTVSFSPEILQTRNTDVGMKEHSKASYKPEEAKHIVQEATESLVSLPRITGGKRKIYTKMRSNCSVDTSSSLDSDEDLDSAIKDLLRSKRKCKKRPKDGRPLYKKRVRFGETTTRTLESLGSSSDLKDCLLKPAVKSCLVNSSNSQENALKPSFNMNEDNRSIASNLDLSPNKPECKPASDPDKPLSSALPEAQDSSSVDSDDSIEQEIRKFLAERARESAELCAAQKAPHAVTA</sequence>
<feature type="compositionally biased region" description="Polar residues" evidence="1">
    <location>
        <begin position="1"/>
        <end position="24"/>
    </location>
</feature>
<feature type="region of interest" description="Disordered" evidence="1">
    <location>
        <begin position="1"/>
        <end position="110"/>
    </location>
</feature>
<name>A0ABN9BZX4_9NEOB</name>
<feature type="region of interest" description="Disordered" evidence="1">
    <location>
        <begin position="190"/>
        <end position="210"/>
    </location>
</feature>
<feature type="region of interest" description="Disordered" evidence="1">
    <location>
        <begin position="557"/>
        <end position="597"/>
    </location>
</feature>
<accession>A0ABN9BZX4</accession>
<dbReference type="Proteomes" id="UP001162483">
    <property type="component" value="Unassembled WGS sequence"/>
</dbReference>
<comment type="caution">
    <text evidence="3">The sequence shown here is derived from an EMBL/GenBank/DDBJ whole genome shotgun (WGS) entry which is preliminary data.</text>
</comment>
<feature type="region of interest" description="Disordered" evidence="1">
    <location>
        <begin position="328"/>
        <end position="366"/>
    </location>
</feature>
<dbReference type="PANTHER" id="PTHR15724:SF0">
    <property type="entry name" value="PROTEIN PHOSPHATASE 1 REGULATORY SUBUNIT 26"/>
    <property type="match status" value="1"/>
</dbReference>
<evidence type="ECO:0000256" key="1">
    <source>
        <dbReference type="SAM" id="MobiDB-lite"/>
    </source>
</evidence>
<feature type="compositionally biased region" description="Polar residues" evidence="1">
    <location>
        <begin position="42"/>
        <end position="67"/>
    </location>
</feature>
<reference evidence="3" key="1">
    <citation type="submission" date="2023-05" db="EMBL/GenBank/DDBJ databases">
        <authorList>
            <person name="Stuckert A."/>
        </authorList>
    </citation>
    <scope>NUCLEOTIDE SEQUENCE</scope>
</reference>
<dbReference type="InterPro" id="IPR026130">
    <property type="entry name" value="PPP1R26"/>
</dbReference>
<gene>
    <name evidence="3" type="ORF">SPARVUS_LOCUS4012642</name>
</gene>
<evidence type="ECO:0000313" key="3">
    <source>
        <dbReference type="EMBL" id="CAI9553285.1"/>
    </source>
</evidence>
<dbReference type="PANTHER" id="PTHR15724">
    <property type="entry name" value="PROTEIN PHOSPHATASE 1 REGULATORY SUBUNIT 26"/>
    <property type="match status" value="1"/>
</dbReference>
<proteinExistence type="predicted"/>
<feature type="compositionally biased region" description="Polar residues" evidence="1">
    <location>
        <begin position="335"/>
        <end position="363"/>
    </location>
</feature>
<keyword evidence="4" id="KW-1185">Reference proteome</keyword>